<evidence type="ECO:0000256" key="2">
    <source>
        <dbReference type="ARBA" id="ARBA00009809"/>
    </source>
</evidence>
<evidence type="ECO:0000256" key="7">
    <source>
        <dbReference type="RuleBase" id="RU000675"/>
    </source>
</evidence>
<dbReference type="FunFam" id="2.60.120.260:FF:000142">
    <property type="entry name" value="Beta-galactosidase"/>
    <property type="match status" value="1"/>
</dbReference>
<dbReference type="PANTHER" id="PTHR23421">
    <property type="entry name" value="BETA-GALACTOSIDASE RELATED"/>
    <property type="match status" value="1"/>
</dbReference>
<dbReference type="InterPro" id="IPR031330">
    <property type="entry name" value="Gly_Hdrlase_35_cat"/>
</dbReference>
<keyword evidence="6 7" id="KW-0326">Glycosidase</keyword>
<dbReference type="Proteomes" id="UP001603857">
    <property type="component" value="Unassembled WGS sequence"/>
</dbReference>
<feature type="signal peptide" evidence="9">
    <location>
        <begin position="1"/>
        <end position="25"/>
    </location>
</feature>
<feature type="chain" id="PRO_5044833301" description="Beta-galactosidase" evidence="9">
    <location>
        <begin position="26"/>
        <end position="800"/>
    </location>
</feature>
<dbReference type="AlphaFoldDB" id="A0ABD1LRQ3"/>
<accession>A0ABD1LRQ3</accession>
<dbReference type="EC" id="3.2.1.23" evidence="3 7"/>
<evidence type="ECO:0000313" key="14">
    <source>
        <dbReference type="Proteomes" id="UP001603857"/>
    </source>
</evidence>
<feature type="domain" description="Glycoside hydrolase 35 catalytic" evidence="10">
    <location>
        <begin position="34"/>
        <end position="339"/>
    </location>
</feature>
<dbReference type="GO" id="GO:0004565">
    <property type="term" value="F:beta-galactosidase activity"/>
    <property type="evidence" value="ECO:0007669"/>
    <property type="project" value="UniProtKB-EC"/>
</dbReference>
<dbReference type="PRINTS" id="PR00742">
    <property type="entry name" value="GLHYDRLASE35"/>
</dbReference>
<feature type="domain" description="Beta-galactosidase beta-sandwich" evidence="11">
    <location>
        <begin position="364"/>
        <end position="419"/>
    </location>
</feature>
<dbReference type="InterPro" id="IPR017853">
    <property type="entry name" value="GH"/>
</dbReference>
<evidence type="ECO:0000256" key="5">
    <source>
        <dbReference type="ARBA" id="ARBA00022801"/>
    </source>
</evidence>
<protein>
    <recommendedName>
        <fullName evidence="3 7">Beta-galactosidase</fullName>
        <ecNumber evidence="3 7">3.2.1.23</ecNumber>
    </recommendedName>
</protein>
<dbReference type="PROSITE" id="PS01182">
    <property type="entry name" value="GLYCOSYL_HYDROL_F35"/>
    <property type="match status" value="1"/>
</dbReference>
<evidence type="ECO:0000256" key="1">
    <source>
        <dbReference type="ARBA" id="ARBA00001412"/>
    </source>
</evidence>
<comment type="catalytic activity">
    <reaction evidence="1 7">
        <text>Hydrolysis of terminal non-reducing beta-D-galactose residues in beta-D-galactosides.</text>
        <dbReference type="EC" id="3.2.1.23"/>
    </reaction>
</comment>
<organism evidence="13 14">
    <name type="scientific">Flemingia macrophylla</name>
    <dbReference type="NCBI Taxonomy" id="520843"/>
    <lineage>
        <taxon>Eukaryota</taxon>
        <taxon>Viridiplantae</taxon>
        <taxon>Streptophyta</taxon>
        <taxon>Embryophyta</taxon>
        <taxon>Tracheophyta</taxon>
        <taxon>Spermatophyta</taxon>
        <taxon>Magnoliopsida</taxon>
        <taxon>eudicotyledons</taxon>
        <taxon>Gunneridae</taxon>
        <taxon>Pentapetalae</taxon>
        <taxon>rosids</taxon>
        <taxon>fabids</taxon>
        <taxon>Fabales</taxon>
        <taxon>Fabaceae</taxon>
        <taxon>Papilionoideae</taxon>
        <taxon>50 kb inversion clade</taxon>
        <taxon>NPAAA clade</taxon>
        <taxon>indigoferoid/millettioid clade</taxon>
        <taxon>Phaseoleae</taxon>
        <taxon>Flemingia</taxon>
    </lineage>
</organism>
<evidence type="ECO:0000259" key="10">
    <source>
        <dbReference type="Pfam" id="PF01301"/>
    </source>
</evidence>
<evidence type="ECO:0000256" key="9">
    <source>
        <dbReference type="SAM" id="SignalP"/>
    </source>
</evidence>
<dbReference type="InterPro" id="IPR008979">
    <property type="entry name" value="Galactose-bd-like_sf"/>
</dbReference>
<dbReference type="Gene3D" id="3.20.20.80">
    <property type="entry name" value="Glycosidases"/>
    <property type="match status" value="1"/>
</dbReference>
<evidence type="ECO:0000256" key="4">
    <source>
        <dbReference type="ARBA" id="ARBA00022729"/>
    </source>
</evidence>
<dbReference type="CDD" id="cd22842">
    <property type="entry name" value="Gal_Rha_Lectin_BGal"/>
    <property type="match status" value="1"/>
</dbReference>
<dbReference type="InterPro" id="IPR041392">
    <property type="entry name" value="GHD"/>
</dbReference>
<dbReference type="Gene3D" id="2.60.120.260">
    <property type="entry name" value="Galactose-binding domain-like"/>
    <property type="match status" value="2"/>
</dbReference>
<dbReference type="EMBL" id="JBGMDY010000008">
    <property type="protein sequence ID" value="KAL2326206.1"/>
    <property type="molecule type" value="Genomic_DNA"/>
</dbReference>
<dbReference type="FunFam" id="3.20.20.80:FF:000006">
    <property type="entry name" value="Beta-galactosidase"/>
    <property type="match status" value="1"/>
</dbReference>
<evidence type="ECO:0000256" key="3">
    <source>
        <dbReference type="ARBA" id="ARBA00012756"/>
    </source>
</evidence>
<dbReference type="InterPro" id="IPR048913">
    <property type="entry name" value="BetaGal_gal-bd"/>
</dbReference>
<dbReference type="Pfam" id="PF01301">
    <property type="entry name" value="Glyco_hydro_35"/>
    <property type="match status" value="1"/>
</dbReference>
<gene>
    <name evidence="13" type="ORF">Fmac_025264</name>
</gene>
<dbReference type="Pfam" id="PF17834">
    <property type="entry name" value="GHD"/>
    <property type="match status" value="1"/>
</dbReference>
<evidence type="ECO:0000256" key="8">
    <source>
        <dbReference type="RuleBase" id="RU003679"/>
    </source>
</evidence>
<dbReference type="SUPFAM" id="SSF51445">
    <property type="entry name" value="(Trans)glycosidases"/>
    <property type="match status" value="1"/>
</dbReference>
<evidence type="ECO:0000313" key="13">
    <source>
        <dbReference type="EMBL" id="KAL2326206.1"/>
    </source>
</evidence>
<evidence type="ECO:0000259" key="12">
    <source>
        <dbReference type="Pfam" id="PF21467"/>
    </source>
</evidence>
<name>A0ABD1LRQ3_9FABA</name>
<comment type="similarity">
    <text evidence="2 8">Belongs to the glycosyl hydrolase 35 family.</text>
</comment>
<feature type="domain" description="Beta-galactosidase galactose-binding" evidence="12">
    <location>
        <begin position="619"/>
        <end position="707"/>
    </location>
</feature>
<keyword evidence="4 9" id="KW-0732">Signal</keyword>
<keyword evidence="14" id="KW-1185">Reference proteome</keyword>
<dbReference type="SUPFAM" id="SSF49785">
    <property type="entry name" value="Galactose-binding domain-like"/>
    <property type="match status" value="2"/>
</dbReference>
<dbReference type="InterPro" id="IPR001944">
    <property type="entry name" value="Glycoside_Hdrlase_35"/>
</dbReference>
<sequence length="800" mass="89703">MFPMGSSPWVGIVLLSLAFMALCVATELTYDAYSLIINGEKRIIFSGSVHYPRSTVEMWPNIIQKAKDGCLDAIESYVFWDRHEPIRCEYDFSGNLNFIKFFKLVQEAGLYAILRIGPYVCAEWNYGGFPIWLHNMPGIELRTDNPIYKNEMQIFTTKIVSMAKEANLFASQGGPIILAQIENEYGNIMVDYGDAGKSYIKWCAQMALAQNIDVPWIMCQQHDAPQPMINTCNGYYYNQFQPNNPKSPKIFTENWIGWFQKWGQRVPHRSAEDSAFSVARFFQNGGILNNYYMYHGGTNFGRTAGGPYITTSYDYDAPLDEYGNLNQPKWGHLKQLHAAIKLVEKILTNGTRTDKDLGNQVTLTTYTNANGERFCFLSNINNNQDANVDLQQDGKYIVPSWSVTILNGCNKEVFNTAKVNSQTSIMVKKSDDASPKLTWVWIPEKKKDTMQGKGSFKANQLLEQKKLTFDVSDYLWYMTSVDINETSIWSNATLHVNTMGHTIRAYVNGMHVGYKFSQWGGNFTYEKQVSLKEGPNIITLLSATVGLANYGANFDKIKTGTAGGPVQLIGKNNVTIDLSNNLWSYKVGLNGEKRQLYNSQPRIGVSWRTNSSYPIGIPMTWYKAEFKAPSGADPVVVDLQGMGKGQAWVNGLSIGRYWTSWISDTNGCSDTCDYRGKHTTDKCNSNYGNPSQRWYHVPRSFLNNDKNTLVLFEEIGGNPENISFQTVTVETICAQVEEEGKCGSFKKGTWEATDGQSTVEAACIGKSSCGFTVTKEAFGVTFSLMKVDDGVARLAVQATC</sequence>
<reference evidence="13 14" key="1">
    <citation type="submission" date="2024-08" db="EMBL/GenBank/DDBJ databases">
        <title>Insights into the chromosomal genome structure of Flemingia macrophylla.</title>
        <authorList>
            <person name="Ding Y."/>
            <person name="Zhao Y."/>
            <person name="Bi W."/>
            <person name="Wu M."/>
            <person name="Zhao G."/>
            <person name="Gong Y."/>
            <person name="Li W."/>
            <person name="Zhang P."/>
        </authorList>
    </citation>
    <scope>NUCLEOTIDE SEQUENCE [LARGE SCALE GENOMIC DNA]</scope>
    <source>
        <strain evidence="13">DYQJB</strain>
        <tissue evidence="13">Leaf</tissue>
    </source>
</reference>
<dbReference type="Pfam" id="PF21467">
    <property type="entry name" value="BetaGal_gal-bd"/>
    <property type="match status" value="1"/>
</dbReference>
<evidence type="ECO:0000256" key="6">
    <source>
        <dbReference type="ARBA" id="ARBA00023295"/>
    </source>
</evidence>
<comment type="caution">
    <text evidence="13">The sequence shown here is derived from an EMBL/GenBank/DDBJ whole genome shotgun (WGS) entry which is preliminary data.</text>
</comment>
<proteinExistence type="inferred from homology"/>
<evidence type="ECO:0000259" key="11">
    <source>
        <dbReference type="Pfam" id="PF17834"/>
    </source>
</evidence>
<dbReference type="InterPro" id="IPR019801">
    <property type="entry name" value="Glyco_hydro_35_CS"/>
</dbReference>
<keyword evidence="5 7" id="KW-0378">Hydrolase</keyword>